<evidence type="ECO:0000256" key="2">
    <source>
        <dbReference type="ARBA" id="ARBA00022598"/>
    </source>
</evidence>
<dbReference type="GO" id="GO:0071555">
    <property type="term" value="P:cell wall organization"/>
    <property type="evidence" value="ECO:0007669"/>
    <property type="project" value="UniProtKB-KW"/>
</dbReference>
<keyword evidence="2" id="KW-0436">Ligase</keyword>
<dbReference type="Gene3D" id="3.40.50.20">
    <property type="match status" value="1"/>
</dbReference>
<keyword evidence="4" id="KW-0547">Nucleotide-binding</keyword>
<proteinExistence type="inferred from homology"/>
<reference evidence="6 7" key="1">
    <citation type="journal article" date="2019" name="Nat. Microbiol.">
        <title>Mediterranean grassland soil C-N compound turnover is dependent on rainfall and depth, and is mediated by genomically divergent microorganisms.</title>
        <authorList>
            <person name="Diamond S."/>
            <person name="Andeer P.F."/>
            <person name="Li Z."/>
            <person name="Crits-Christoph A."/>
            <person name="Burstein D."/>
            <person name="Anantharaman K."/>
            <person name="Lane K.R."/>
            <person name="Thomas B.C."/>
            <person name="Pan C."/>
            <person name="Northen T.R."/>
            <person name="Banfield J.F."/>
        </authorList>
    </citation>
    <scope>NUCLEOTIDE SEQUENCE [LARGE SCALE GENOMIC DNA]</scope>
    <source>
        <strain evidence="6">WS_9</strain>
    </source>
</reference>
<sequence>MTVAAPLKIGILYDAWHEAQEEERVAPPEGAGKGPRRKRLKSDREEIFDALAKRGHQPEYYCLDGRVRSLKGLAGVDFDLIFNLTESYAGDDTKDINIAAYLDLLGLPYTGSGPSGLHLAQDKSVAKRLFQFHGIRTPHFATVYRGRLQWSDDLRFPVIVKPKREDGSIGIEFNAVVGSIKEMMERIDALHADLDTPVLIEEYIEGRELYVSVLGNDPPEALPAIELDLSDLPAGTPRIAGTEVKWERGTEAYQRTKLRVPKDLSEETRKRIEETAMSAFRALEIRDYGRVDLRLTEDGTIYTLEVNPNPWLHSTAEFATAARESGRDLGGLIEEIVDLAITRYRGKTLSVHSS</sequence>
<dbReference type="InterPro" id="IPR016185">
    <property type="entry name" value="PreATP-grasp_dom_sf"/>
</dbReference>
<keyword evidence="3" id="KW-0961">Cell wall biogenesis/degradation</keyword>
<comment type="caution">
    <text evidence="6">The sequence shown here is derived from an EMBL/GenBank/DDBJ whole genome shotgun (WGS) entry which is preliminary data.</text>
</comment>
<name>A0A538TTH8_UNCEI</name>
<dbReference type="EMBL" id="VBOZ01000007">
    <property type="protein sequence ID" value="TMQ66895.1"/>
    <property type="molecule type" value="Genomic_DNA"/>
</dbReference>
<dbReference type="PANTHER" id="PTHR23132:SF26">
    <property type="entry name" value="BLR7451 PROTEIN"/>
    <property type="match status" value="1"/>
</dbReference>
<dbReference type="GO" id="GO:0005524">
    <property type="term" value="F:ATP binding"/>
    <property type="evidence" value="ECO:0007669"/>
    <property type="project" value="UniProtKB-UniRule"/>
</dbReference>
<comment type="similarity">
    <text evidence="1">Belongs to the D-alanine--D-alanine ligase family.</text>
</comment>
<evidence type="ECO:0000256" key="4">
    <source>
        <dbReference type="PROSITE-ProRule" id="PRU00409"/>
    </source>
</evidence>
<dbReference type="AlphaFoldDB" id="A0A538TTH8"/>
<dbReference type="SUPFAM" id="SSF52440">
    <property type="entry name" value="PreATP-grasp domain"/>
    <property type="match status" value="1"/>
</dbReference>
<dbReference type="InterPro" id="IPR011095">
    <property type="entry name" value="Dala_Dala_lig_C"/>
</dbReference>
<dbReference type="GO" id="GO:0008716">
    <property type="term" value="F:D-alanine-D-alanine ligase activity"/>
    <property type="evidence" value="ECO:0007669"/>
    <property type="project" value="InterPro"/>
</dbReference>
<accession>A0A538TTH8</accession>
<evidence type="ECO:0000313" key="6">
    <source>
        <dbReference type="EMBL" id="TMQ66895.1"/>
    </source>
</evidence>
<dbReference type="GO" id="GO:0046872">
    <property type="term" value="F:metal ion binding"/>
    <property type="evidence" value="ECO:0007669"/>
    <property type="project" value="InterPro"/>
</dbReference>
<dbReference type="PANTHER" id="PTHR23132">
    <property type="entry name" value="D-ALANINE--D-ALANINE LIGASE"/>
    <property type="match status" value="1"/>
</dbReference>
<feature type="domain" description="ATP-grasp" evidence="5">
    <location>
        <begin position="127"/>
        <end position="338"/>
    </location>
</feature>
<dbReference type="Gene3D" id="3.30.1490.20">
    <property type="entry name" value="ATP-grasp fold, A domain"/>
    <property type="match status" value="1"/>
</dbReference>
<dbReference type="Pfam" id="PF07478">
    <property type="entry name" value="Dala_Dala_lig_C"/>
    <property type="match status" value="1"/>
</dbReference>
<dbReference type="Gene3D" id="3.30.470.20">
    <property type="entry name" value="ATP-grasp fold, B domain"/>
    <property type="match status" value="1"/>
</dbReference>
<dbReference type="InterPro" id="IPR013815">
    <property type="entry name" value="ATP_grasp_subdomain_1"/>
</dbReference>
<evidence type="ECO:0000313" key="7">
    <source>
        <dbReference type="Proteomes" id="UP000317691"/>
    </source>
</evidence>
<dbReference type="Proteomes" id="UP000317691">
    <property type="component" value="Unassembled WGS sequence"/>
</dbReference>
<protein>
    <submittedName>
        <fullName evidence="6">ATP-grasp domain-containing protein</fullName>
    </submittedName>
</protein>
<organism evidence="6 7">
    <name type="scientific">Eiseniibacteriota bacterium</name>
    <dbReference type="NCBI Taxonomy" id="2212470"/>
    <lineage>
        <taxon>Bacteria</taxon>
        <taxon>Candidatus Eiseniibacteriota</taxon>
    </lineage>
</organism>
<keyword evidence="4" id="KW-0067">ATP-binding</keyword>
<dbReference type="PROSITE" id="PS50975">
    <property type="entry name" value="ATP_GRASP"/>
    <property type="match status" value="1"/>
</dbReference>
<dbReference type="SUPFAM" id="SSF56059">
    <property type="entry name" value="Glutathione synthetase ATP-binding domain-like"/>
    <property type="match status" value="1"/>
</dbReference>
<gene>
    <name evidence="6" type="ORF">E6K79_01185</name>
</gene>
<dbReference type="InterPro" id="IPR011761">
    <property type="entry name" value="ATP-grasp"/>
</dbReference>
<evidence type="ECO:0000259" key="5">
    <source>
        <dbReference type="PROSITE" id="PS50975"/>
    </source>
</evidence>
<evidence type="ECO:0000256" key="1">
    <source>
        <dbReference type="ARBA" id="ARBA00010871"/>
    </source>
</evidence>
<evidence type="ECO:0000256" key="3">
    <source>
        <dbReference type="ARBA" id="ARBA00023316"/>
    </source>
</evidence>